<name>A0A2R6C562_9ARCH</name>
<evidence type="ECO:0000313" key="1">
    <source>
        <dbReference type="EMBL" id="PSO06045.1"/>
    </source>
</evidence>
<proteinExistence type="predicted"/>
<dbReference type="AlphaFoldDB" id="A0A2R6C562"/>
<reference evidence="1 2" key="1">
    <citation type="submission" date="2017-04" db="EMBL/GenBank/DDBJ databases">
        <title>Novel microbial lineages endemic to geothermal iron-oxide mats fill important gaps in the evolutionary history of Archaea.</title>
        <authorList>
            <person name="Jay Z.J."/>
            <person name="Beam J.P."/>
            <person name="Dlakic M."/>
            <person name="Rusch D.B."/>
            <person name="Kozubal M.A."/>
            <person name="Inskeep W.P."/>
        </authorList>
    </citation>
    <scope>NUCLEOTIDE SEQUENCE [LARGE SCALE GENOMIC DNA]</scope>
    <source>
        <strain evidence="1">BE_D</strain>
    </source>
</reference>
<protein>
    <submittedName>
        <fullName evidence="1">Uncharacterized protein</fullName>
    </submittedName>
</protein>
<comment type="caution">
    <text evidence="1">The sequence shown here is derived from an EMBL/GenBank/DDBJ whole genome shotgun (WGS) entry which is preliminary data.</text>
</comment>
<evidence type="ECO:0000313" key="2">
    <source>
        <dbReference type="Proteomes" id="UP000242015"/>
    </source>
</evidence>
<sequence length="61" mass="6824">MLRGGLEDTSKKVEAFPRSKKALRKTMQLNPIMKGVFPPFWHPSLSPTNSLSLASELPRNS</sequence>
<accession>A0A2R6C562</accession>
<organism evidence="1 2">
    <name type="scientific">Candidatus Marsarchaeota G2 archaeon BE_D</name>
    <dbReference type="NCBI Taxonomy" id="1978158"/>
    <lineage>
        <taxon>Archaea</taxon>
        <taxon>Candidatus Marsarchaeota</taxon>
        <taxon>Candidatus Marsarchaeota group 2</taxon>
    </lineage>
</organism>
<dbReference type="Proteomes" id="UP000242015">
    <property type="component" value="Unassembled WGS sequence"/>
</dbReference>
<dbReference type="EMBL" id="NEXF01000619">
    <property type="protein sequence ID" value="PSO06045.1"/>
    <property type="molecule type" value="Genomic_DNA"/>
</dbReference>
<gene>
    <name evidence="1" type="ORF">B9Q04_18085</name>
</gene>